<evidence type="ECO:0000256" key="3">
    <source>
        <dbReference type="ARBA" id="ARBA00022763"/>
    </source>
</evidence>
<comment type="similarity">
    <text evidence="1">Belongs to the SOS response-associated peptidase family.</text>
</comment>
<keyword evidence="6" id="KW-0238">DNA-binding</keyword>
<feature type="compositionally biased region" description="Polar residues" evidence="8">
    <location>
        <begin position="619"/>
        <end position="628"/>
    </location>
</feature>
<feature type="compositionally biased region" description="Polar residues" evidence="8">
    <location>
        <begin position="333"/>
        <end position="347"/>
    </location>
</feature>
<accession>A0A077QZV5</accession>
<feature type="compositionally biased region" description="Polar residues" evidence="8">
    <location>
        <begin position="315"/>
        <end position="326"/>
    </location>
</feature>
<evidence type="ECO:0000256" key="7">
    <source>
        <dbReference type="ARBA" id="ARBA00023239"/>
    </source>
</evidence>
<dbReference type="GO" id="GO:0016829">
    <property type="term" value="F:lyase activity"/>
    <property type="evidence" value="ECO:0007669"/>
    <property type="project" value="UniProtKB-KW"/>
</dbReference>
<reference evidence="9" key="1">
    <citation type="journal article" date="2014" name="Genome Biol. Evol.">
        <title>Gene Loss Rather Than Gene Gain Is Associated with a Host Jump from Monocots to Dicots in the Smut Fungus Melanopsichium pennsylvanicum.</title>
        <authorList>
            <person name="Sharma R."/>
            <person name="Mishra B."/>
            <person name="Runge F."/>
            <person name="Thines M."/>
        </authorList>
    </citation>
    <scope>NUCLEOTIDE SEQUENCE</scope>
    <source>
        <strain evidence="9">4</strain>
    </source>
</reference>
<feature type="compositionally biased region" description="Low complexity" evidence="8">
    <location>
        <begin position="348"/>
        <end position="357"/>
    </location>
</feature>
<evidence type="ECO:0008006" key="10">
    <source>
        <dbReference type="Google" id="ProtNLM"/>
    </source>
</evidence>
<feature type="compositionally biased region" description="Basic and acidic residues" evidence="8">
    <location>
        <begin position="568"/>
        <end position="598"/>
    </location>
</feature>
<dbReference type="Pfam" id="PF02586">
    <property type="entry name" value="SRAP"/>
    <property type="match status" value="1"/>
</dbReference>
<sequence length="656" mass="72782">MCGRFANAQPIPQYRSAVREQLPPHHPAPQPSPDADDYTPSHNVAPQTRCPVVRRELSWERERRFRSIKSPTDAERQHRLIIQTMKWGLVPRFHKNPPSYGEAYKTINARDDTILSPQRSMWHSLLPAQRCVVFVQGFYEWQKKGDGDKVERIPHFVGMREPGHGREDKTGHGRRLMPLAGLWERVRFENEDKPLYTFTIVTTASNHQLGFLHDRMPVILPTDEAISTWLGLNAEPKSEKQVKEGGNMDDTWSTEVAKLLRPLQGELECYKVPKEVGKVGNNDSSFILPVEERRDGLKALFNKQKQQPMAKGRQSDPTVVADSSGSVKAEGLDQSTQASDELMPSSSEDAQALLAAQRAEEEAALAEATAKAEQEEADRKMAQEMQRELERSEANQQPDGADMSRSESIVNIRESSESELTQVSSEDSIKTTRQDDEDDVAGEEVGDGFAVPEDEGMPSDDADFCTARKRAASSSSDDKLTKRTRTSSTSLSSPSAASSIRTPPSSRFSPDPYNPPQSPPRPKGGYSRKLSPASGGGVHVNPPRGKNRGKPRFEPFPQAPAHTWKSPTKKEKGPMDEMLEKQRRAAERLQEEESRAWRELSPSRNTGGGGTGGKKSESTVRASKSPNGKKTVAIADKAGKAAGTDIRTFFSPQKKK</sequence>
<evidence type="ECO:0000256" key="1">
    <source>
        <dbReference type="ARBA" id="ARBA00008136"/>
    </source>
</evidence>
<feature type="compositionally biased region" description="Pro residues" evidence="8">
    <location>
        <begin position="512"/>
        <end position="522"/>
    </location>
</feature>
<protein>
    <recommendedName>
        <fullName evidence="10">DUF159-domain-containing protein</fullName>
    </recommendedName>
</protein>
<dbReference type="EMBL" id="HG529526">
    <property type="protein sequence ID" value="CDI52007.1"/>
    <property type="molecule type" value="Genomic_DNA"/>
</dbReference>
<evidence type="ECO:0000256" key="8">
    <source>
        <dbReference type="SAM" id="MobiDB-lite"/>
    </source>
</evidence>
<dbReference type="PANTHER" id="PTHR13604:SF0">
    <property type="entry name" value="ABASIC SITE PROCESSING PROTEIN HMCES"/>
    <property type="match status" value="1"/>
</dbReference>
<dbReference type="GO" id="GO:0106300">
    <property type="term" value="P:protein-DNA covalent cross-linking repair"/>
    <property type="evidence" value="ECO:0007669"/>
    <property type="project" value="InterPro"/>
</dbReference>
<proteinExistence type="inferred from homology"/>
<dbReference type="AlphaFoldDB" id="A0A077QZV5"/>
<organism evidence="9">
    <name type="scientific">Melanopsichium pennsylvanicum 4</name>
    <dbReference type="NCBI Taxonomy" id="1398559"/>
    <lineage>
        <taxon>Eukaryota</taxon>
        <taxon>Fungi</taxon>
        <taxon>Dikarya</taxon>
        <taxon>Basidiomycota</taxon>
        <taxon>Ustilaginomycotina</taxon>
        <taxon>Ustilaginomycetes</taxon>
        <taxon>Ustilaginales</taxon>
        <taxon>Ustilaginaceae</taxon>
        <taxon>Melanopsichium</taxon>
    </lineage>
</organism>
<dbReference type="InterPro" id="IPR036590">
    <property type="entry name" value="SRAP-like"/>
</dbReference>
<keyword evidence="4" id="KW-0378">Hydrolase</keyword>
<dbReference type="GO" id="GO:0008233">
    <property type="term" value="F:peptidase activity"/>
    <property type="evidence" value="ECO:0007669"/>
    <property type="project" value="UniProtKB-KW"/>
</dbReference>
<evidence type="ECO:0000313" key="9">
    <source>
        <dbReference type="EMBL" id="CDI52007.1"/>
    </source>
</evidence>
<keyword evidence="3" id="KW-0227">DNA damage</keyword>
<dbReference type="InterPro" id="IPR003738">
    <property type="entry name" value="SRAP"/>
</dbReference>
<feature type="compositionally biased region" description="Basic and acidic residues" evidence="8">
    <location>
        <begin position="370"/>
        <end position="393"/>
    </location>
</feature>
<feature type="compositionally biased region" description="Low complexity" evidence="8">
    <location>
        <begin position="486"/>
        <end position="511"/>
    </location>
</feature>
<evidence type="ECO:0000256" key="5">
    <source>
        <dbReference type="ARBA" id="ARBA00023124"/>
    </source>
</evidence>
<evidence type="ECO:0000256" key="2">
    <source>
        <dbReference type="ARBA" id="ARBA00022670"/>
    </source>
</evidence>
<keyword evidence="2" id="KW-0645">Protease</keyword>
<dbReference type="SUPFAM" id="SSF143081">
    <property type="entry name" value="BB1717-like"/>
    <property type="match status" value="1"/>
</dbReference>
<dbReference type="Gene3D" id="3.90.1680.10">
    <property type="entry name" value="SOS response associated peptidase-like"/>
    <property type="match status" value="1"/>
</dbReference>
<keyword evidence="5" id="KW-0190">Covalent protein-DNA linkage</keyword>
<feature type="compositionally biased region" description="Acidic residues" evidence="8">
    <location>
        <begin position="435"/>
        <end position="463"/>
    </location>
</feature>
<evidence type="ECO:0000256" key="4">
    <source>
        <dbReference type="ARBA" id="ARBA00022801"/>
    </source>
</evidence>
<evidence type="ECO:0000256" key="6">
    <source>
        <dbReference type="ARBA" id="ARBA00023125"/>
    </source>
</evidence>
<dbReference type="GO" id="GO:0006508">
    <property type="term" value="P:proteolysis"/>
    <property type="evidence" value="ECO:0007669"/>
    <property type="project" value="UniProtKB-KW"/>
</dbReference>
<name>A0A077QZV5_9BASI</name>
<feature type="region of interest" description="Disordered" evidence="8">
    <location>
        <begin position="21"/>
        <end position="47"/>
    </location>
</feature>
<keyword evidence="7" id="KW-0456">Lyase</keyword>
<feature type="region of interest" description="Disordered" evidence="8">
    <location>
        <begin position="303"/>
        <end position="656"/>
    </location>
</feature>
<dbReference type="PANTHER" id="PTHR13604">
    <property type="entry name" value="DC12-RELATED"/>
    <property type="match status" value="1"/>
</dbReference>
<dbReference type="GO" id="GO:0003697">
    <property type="term" value="F:single-stranded DNA binding"/>
    <property type="evidence" value="ECO:0007669"/>
    <property type="project" value="InterPro"/>
</dbReference>